<gene>
    <name evidence="1" type="ORF">WMO29_05295</name>
</gene>
<dbReference type="Proteomes" id="UP001438008">
    <property type="component" value="Unassembled WGS sequence"/>
</dbReference>
<sequence length="262" mass="31353">MGAVMICRDEPVKTPYYIESMGIRLYSMEELAFFLYENVYLADRQMLGKRLWEWLRTEAHNPDLAEKLKKGAEAGSSIQNMVLTILRSVDYYTREELTELSSRMKVLNTYQEQERLKLRADEYFINGNYLASIYEYEKILDIRQSDRLGVEFYAHVWNNLGVCYSRLFQFGRAARAFRTSWQYQKDPEVLKEYVFSMRLGLSDEDFEQAMELQNVHGEQLSEYMEDYERLLSEAGEHLEQPEHLEEKIYELEREYEKNTRYA</sequence>
<dbReference type="SUPFAM" id="SSF48452">
    <property type="entry name" value="TPR-like"/>
    <property type="match status" value="1"/>
</dbReference>
<protein>
    <recommendedName>
        <fullName evidence="3">Tetratricopeptide repeat protein</fullName>
    </recommendedName>
</protein>
<dbReference type="Gene3D" id="1.25.40.10">
    <property type="entry name" value="Tetratricopeptide repeat domain"/>
    <property type="match status" value="1"/>
</dbReference>
<evidence type="ECO:0000313" key="2">
    <source>
        <dbReference type="Proteomes" id="UP001438008"/>
    </source>
</evidence>
<organism evidence="1 2">
    <name type="scientific">Laedolimicola intestinihominis</name>
    <dbReference type="NCBI Taxonomy" id="3133166"/>
    <lineage>
        <taxon>Bacteria</taxon>
        <taxon>Bacillati</taxon>
        <taxon>Bacillota</taxon>
        <taxon>Clostridia</taxon>
        <taxon>Lachnospirales</taxon>
        <taxon>Lachnospiraceae</taxon>
        <taxon>Laedolimicola</taxon>
    </lineage>
</organism>
<reference evidence="1 2" key="1">
    <citation type="submission" date="2024-03" db="EMBL/GenBank/DDBJ databases">
        <title>Human intestinal bacterial collection.</title>
        <authorList>
            <person name="Pauvert C."/>
            <person name="Hitch T.C.A."/>
            <person name="Clavel T."/>
        </authorList>
    </citation>
    <scope>NUCLEOTIDE SEQUENCE [LARGE SCALE GENOMIC DNA]</scope>
    <source>
        <strain evidence="1 2">CLA-AA-H132</strain>
    </source>
</reference>
<accession>A0ABV1FEW0</accession>
<comment type="caution">
    <text evidence="1">The sequence shown here is derived from an EMBL/GenBank/DDBJ whole genome shotgun (WGS) entry which is preliminary data.</text>
</comment>
<name>A0ABV1FEW0_9FIRM</name>
<dbReference type="RefSeq" id="WP_349164064.1">
    <property type="nucleotide sequence ID" value="NZ_JBBMFE010000003.1"/>
</dbReference>
<proteinExistence type="predicted"/>
<evidence type="ECO:0000313" key="1">
    <source>
        <dbReference type="EMBL" id="MEQ2471907.1"/>
    </source>
</evidence>
<keyword evidence="2" id="KW-1185">Reference proteome</keyword>
<evidence type="ECO:0008006" key="3">
    <source>
        <dbReference type="Google" id="ProtNLM"/>
    </source>
</evidence>
<dbReference type="EMBL" id="JBBMFE010000003">
    <property type="protein sequence ID" value="MEQ2471907.1"/>
    <property type="molecule type" value="Genomic_DNA"/>
</dbReference>
<dbReference type="InterPro" id="IPR011990">
    <property type="entry name" value="TPR-like_helical_dom_sf"/>
</dbReference>